<name>A0A9D9I8Z6_9BACT</name>
<gene>
    <name evidence="1" type="ORF">IAB99_06795</name>
</gene>
<reference evidence="1" key="1">
    <citation type="submission" date="2020-10" db="EMBL/GenBank/DDBJ databases">
        <authorList>
            <person name="Gilroy R."/>
        </authorList>
    </citation>
    <scope>NUCLEOTIDE SEQUENCE</scope>
    <source>
        <strain evidence="1">B1-15692</strain>
    </source>
</reference>
<evidence type="ECO:0000313" key="1">
    <source>
        <dbReference type="EMBL" id="MBO8467454.1"/>
    </source>
</evidence>
<proteinExistence type="predicted"/>
<dbReference type="AlphaFoldDB" id="A0A9D9I8Z6"/>
<dbReference type="Proteomes" id="UP000823660">
    <property type="component" value="Unassembled WGS sequence"/>
</dbReference>
<protein>
    <submittedName>
        <fullName evidence="1">Uncharacterized protein</fullName>
    </submittedName>
</protein>
<reference evidence="1" key="2">
    <citation type="journal article" date="2021" name="PeerJ">
        <title>Extensive microbial diversity within the chicken gut microbiome revealed by metagenomics and culture.</title>
        <authorList>
            <person name="Gilroy R."/>
            <person name="Ravi A."/>
            <person name="Getino M."/>
            <person name="Pursley I."/>
            <person name="Horton D.L."/>
            <person name="Alikhan N.F."/>
            <person name="Baker D."/>
            <person name="Gharbi K."/>
            <person name="Hall N."/>
            <person name="Watson M."/>
            <person name="Adriaenssens E.M."/>
            <person name="Foster-Nyarko E."/>
            <person name="Jarju S."/>
            <person name="Secka A."/>
            <person name="Antonio M."/>
            <person name="Oren A."/>
            <person name="Chaudhuri R.R."/>
            <person name="La Ragione R."/>
            <person name="Hildebrand F."/>
            <person name="Pallen M.J."/>
        </authorList>
    </citation>
    <scope>NUCLEOTIDE SEQUENCE</scope>
    <source>
        <strain evidence="1">B1-15692</strain>
    </source>
</reference>
<dbReference type="EMBL" id="JADIMH010000038">
    <property type="protein sequence ID" value="MBO8467454.1"/>
    <property type="molecule type" value="Genomic_DNA"/>
</dbReference>
<comment type="caution">
    <text evidence="1">The sequence shown here is derived from an EMBL/GenBank/DDBJ whole genome shotgun (WGS) entry which is preliminary data.</text>
</comment>
<evidence type="ECO:0000313" key="2">
    <source>
        <dbReference type="Proteomes" id="UP000823660"/>
    </source>
</evidence>
<sequence>MLAFLDGKIKETQDSYGVWRYVLEKVDLLRSSGWSNEAGTFVSRWIDLPEVRRHEVEGLQKEQRYDEALDMLDDGIKAAAEDSFGRYQHEWVEMRLHIHELQGDCQSQIEDCRWLFCNTGGNLDYYHKLKKLVPPSDWMIFLKNMMAGMIFSCFGGHSNAADIYVEEKDYPRLFKTVSDVVMASVWICCLTMPAGFR</sequence>
<accession>A0A9D9I8Z6</accession>
<organism evidence="1 2">
    <name type="scientific">Candidatus Cryptobacteroides faecipullorum</name>
    <dbReference type="NCBI Taxonomy" id="2840764"/>
    <lineage>
        <taxon>Bacteria</taxon>
        <taxon>Pseudomonadati</taxon>
        <taxon>Bacteroidota</taxon>
        <taxon>Bacteroidia</taxon>
        <taxon>Bacteroidales</taxon>
        <taxon>Candidatus Cryptobacteroides</taxon>
    </lineage>
</organism>